<evidence type="ECO:0000256" key="1">
    <source>
        <dbReference type="SAM" id="Phobius"/>
    </source>
</evidence>
<proteinExistence type="predicted"/>
<keyword evidence="1" id="KW-1133">Transmembrane helix</keyword>
<gene>
    <name evidence="2" type="ORF">TCHU04912_LOCUS3955</name>
</gene>
<accession>A0A7S1X059</accession>
<dbReference type="SUPFAM" id="SSF53756">
    <property type="entry name" value="UDP-Glycosyltransferase/glycogen phosphorylase"/>
    <property type="match status" value="1"/>
</dbReference>
<reference evidence="2" key="1">
    <citation type="submission" date="2021-01" db="EMBL/GenBank/DDBJ databases">
        <authorList>
            <person name="Corre E."/>
            <person name="Pelletier E."/>
            <person name="Niang G."/>
            <person name="Scheremetjew M."/>
            <person name="Finn R."/>
            <person name="Kale V."/>
            <person name="Holt S."/>
            <person name="Cochrane G."/>
            <person name="Meng A."/>
            <person name="Brown T."/>
            <person name="Cohen L."/>
        </authorList>
    </citation>
    <scope>NUCLEOTIDE SEQUENCE</scope>
    <source>
        <strain evidence="2">PLY429</strain>
    </source>
</reference>
<dbReference type="AlphaFoldDB" id="A0A7S1X059"/>
<sequence length="571" mass="64437">MRETNLDDFIPHPVARKRKGRTGVPAGGAVNDLHRQPFLVQLGVISALLFTIFYAVKVTIRLERTKLELSDPEAALPPATVRYLKNVVEEQLTNTISEARSQIEHDVEGAAKELAISQLHDSSVAIAHGLGDTLRDSVERAKADLSASGQSSASNGAQSIEEWYEKLGTPYDLRFPDIEEYTEAQIQKITQLTWKSPKYLGPLDMEEVIDKRAKEIEAEWVAKGSPANEKPGYMIANIQKMPKWPVQIIKDMRDKETGVLGINAPFVDDYYLGEEERGIFWRLKNAGYIFVGISSYEFFPAENLNPVDNRHSRHNPADWAMYEAMDGWLHCQREPDKILPAGVPRAMISESDFVMYDRDDGGGRLIPRGLEKKYDFIYVNNGGVWNDYNRNWTLAKECIKIMCEMGLKVVTTRGEVNDPELAPYVNSGNIVVLKFQPWRDFLQVVESSRALFTPCISDASPRAVTEAMSLNVPVMMNTHIVGGWKYINDRTGVFFSDLSDVKASIQKILSPAFRAGLSPREWIMENYGKHKASLRLQAFLEIAVGKERLAEARRIRDSHPECHYWAPGACK</sequence>
<evidence type="ECO:0000313" key="2">
    <source>
        <dbReference type="EMBL" id="CAD9201722.1"/>
    </source>
</evidence>
<keyword evidence="1" id="KW-0472">Membrane</keyword>
<keyword evidence="1" id="KW-0812">Transmembrane</keyword>
<name>A0A7S1X059_9CHLO</name>
<dbReference type="Gene3D" id="3.40.50.2000">
    <property type="entry name" value="Glycogen Phosphorylase B"/>
    <property type="match status" value="1"/>
</dbReference>
<organism evidence="2">
    <name type="scientific">Tetraselmis chuii</name>
    <dbReference type="NCBI Taxonomy" id="63592"/>
    <lineage>
        <taxon>Eukaryota</taxon>
        <taxon>Viridiplantae</taxon>
        <taxon>Chlorophyta</taxon>
        <taxon>core chlorophytes</taxon>
        <taxon>Chlorodendrophyceae</taxon>
        <taxon>Chlorodendrales</taxon>
        <taxon>Chlorodendraceae</taxon>
        <taxon>Tetraselmis</taxon>
    </lineage>
</organism>
<dbReference type="EMBL" id="HBGG01007893">
    <property type="protein sequence ID" value="CAD9201722.1"/>
    <property type="molecule type" value="Transcribed_RNA"/>
</dbReference>
<feature type="transmembrane region" description="Helical" evidence="1">
    <location>
        <begin position="38"/>
        <end position="56"/>
    </location>
</feature>
<protein>
    <submittedName>
        <fullName evidence="2">Uncharacterized protein</fullName>
    </submittedName>
</protein>